<sequence>MKVIVDTNGFMVQAQFGVDIMDELGRLGYDECIVPSAVLDELKMLEKKVRGKDKLAVAVATALARRCQGVDARGNADDVIVSLAKQLDADVFTNDAELRKRLRSQGTKTVYMRSKHKLETDYM</sequence>
<reference evidence="2 3" key="1">
    <citation type="journal article" date="2007" name="Appl. Environ. Microbiol.">
        <title>Isolation of key methanogens for global methane emission from rice paddy fields: a novel isolate affiliated with the clone cluster rice cluster I.</title>
        <authorList>
            <person name="Sakai S."/>
            <person name="Imachi H."/>
            <person name="Sekiguchi Y."/>
            <person name="Ohashi A."/>
            <person name="Harada H."/>
            <person name="Kamagata Y."/>
        </authorList>
    </citation>
    <scope>NUCLEOTIDE SEQUENCE [LARGE SCALE GENOMIC DNA]</scope>
    <source>
        <strain evidence="3">DSM 17711 / JCM 13418 / NBRC 101707 / SANAE</strain>
    </source>
</reference>
<dbReference type="InterPro" id="IPR041120">
    <property type="entry name" value="PIN_9"/>
</dbReference>
<dbReference type="InterPro" id="IPR002716">
    <property type="entry name" value="PIN_dom"/>
</dbReference>
<protein>
    <recommendedName>
        <fullName evidence="1">PIN domain-containing protein</fullName>
    </recommendedName>
</protein>
<evidence type="ECO:0000313" key="3">
    <source>
        <dbReference type="Proteomes" id="UP000001882"/>
    </source>
</evidence>
<dbReference type="CDD" id="cd09879">
    <property type="entry name" value="PIN_VapC_AF0591-like"/>
    <property type="match status" value="1"/>
</dbReference>
<dbReference type="Gene3D" id="3.40.50.1010">
    <property type="entry name" value="5'-nuclease"/>
    <property type="match status" value="1"/>
</dbReference>
<evidence type="ECO:0000259" key="1">
    <source>
        <dbReference type="SMART" id="SM00670"/>
    </source>
</evidence>
<dbReference type="GeneID" id="8682810"/>
<dbReference type="EMBL" id="AP011532">
    <property type="protein sequence ID" value="BAI60423.1"/>
    <property type="molecule type" value="Genomic_DNA"/>
</dbReference>
<reference evidence="3" key="3">
    <citation type="journal article" date="2011" name="PLoS ONE">
        <title>Genome sequence of a mesophilic hydrogenotrophic methanogen Methanocella paludicola, the first cultivated representative of the order Methanocellales.</title>
        <authorList>
            <person name="Sakai S."/>
            <person name="Takaki Y."/>
            <person name="Shimamura S."/>
            <person name="Sekine M."/>
            <person name="Tajima T."/>
            <person name="Kosugi H."/>
            <person name="Ichikawa N."/>
            <person name="Tasumi E."/>
            <person name="Hiraki A.T."/>
            <person name="Shimizu A."/>
            <person name="Kato Y."/>
            <person name="Nishiko R."/>
            <person name="Mori K."/>
            <person name="Fujita N."/>
            <person name="Imachi H."/>
            <person name="Takai K."/>
        </authorList>
    </citation>
    <scope>NUCLEOTIDE SEQUENCE [LARGE SCALE GENOMIC DNA]</scope>
    <source>
        <strain evidence="3">DSM 17711 / JCM 13418 / NBRC 101707 / SANAE</strain>
    </source>
</reference>
<dbReference type="STRING" id="304371.MCP_0351"/>
<dbReference type="Pfam" id="PF18477">
    <property type="entry name" value="PIN_9"/>
    <property type="match status" value="1"/>
</dbReference>
<dbReference type="eggNOG" id="arCOG04312">
    <property type="taxonomic scope" value="Archaea"/>
</dbReference>
<gene>
    <name evidence="2" type="ordered locus">MCP_0351</name>
</gene>
<accession>D1YVF1</accession>
<feature type="domain" description="PIN" evidence="1">
    <location>
        <begin position="1"/>
        <end position="100"/>
    </location>
</feature>
<dbReference type="InterPro" id="IPR029060">
    <property type="entry name" value="PIN-like_dom_sf"/>
</dbReference>
<dbReference type="SUPFAM" id="SSF88723">
    <property type="entry name" value="PIN domain-like"/>
    <property type="match status" value="1"/>
</dbReference>
<dbReference type="FunCoup" id="D1YVF1">
    <property type="interactions" value="162"/>
</dbReference>
<dbReference type="RefSeq" id="WP_012899103.1">
    <property type="nucleotide sequence ID" value="NC_013665.1"/>
</dbReference>
<dbReference type="KEGG" id="mpd:MCP_0351"/>
<keyword evidence="3" id="KW-1185">Reference proteome</keyword>
<dbReference type="OrthoDB" id="15280at2157"/>
<evidence type="ECO:0000313" key="2">
    <source>
        <dbReference type="EMBL" id="BAI60423.1"/>
    </source>
</evidence>
<proteinExistence type="predicted"/>
<organism evidence="2 3">
    <name type="scientific">Methanocella paludicola (strain DSM 17711 / JCM 13418 / NBRC 101707 / SANAE)</name>
    <dbReference type="NCBI Taxonomy" id="304371"/>
    <lineage>
        <taxon>Archaea</taxon>
        <taxon>Methanobacteriati</taxon>
        <taxon>Methanobacteriota</taxon>
        <taxon>Stenosarchaea group</taxon>
        <taxon>Methanomicrobia</taxon>
        <taxon>Methanocellales</taxon>
        <taxon>Methanocellaceae</taxon>
        <taxon>Methanocella</taxon>
    </lineage>
</organism>
<name>D1YVF1_METPS</name>
<reference evidence="2 3" key="2">
    <citation type="journal article" date="2008" name="Int. J. Syst. Evol. Microbiol.">
        <title>Methanocella paludicola gen. nov., sp. nov., a methane-producing archaeon, the first isolate of the lineage 'Rice Cluster I', and proposal of the new archaeal order Methanocellales ord. nov.</title>
        <authorList>
            <person name="Sakai S."/>
            <person name="Imachi H."/>
            <person name="Hanada S."/>
            <person name="Ohashi A."/>
            <person name="Harada H."/>
            <person name="Kamagata Y."/>
        </authorList>
    </citation>
    <scope>NUCLEOTIDE SEQUENCE [LARGE SCALE GENOMIC DNA]</scope>
    <source>
        <strain evidence="3">DSM 17711 / JCM 13418 / NBRC 101707 / SANAE</strain>
    </source>
</reference>
<dbReference type="Proteomes" id="UP000001882">
    <property type="component" value="Chromosome"/>
</dbReference>
<dbReference type="SMART" id="SM00670">
    <property type="entry name" value="PINc"/>
    <property type="match status" value="1"/>
</dbReference>
<dbReference type="AlphaFoldDB" id="D1YVF1"/>
<dbReference type="InParanoid" id="D1YVF1"/>